<organism evidence="1 2">
    <name type="scientific">Knoellia remsis</name>
    <dbReference type="NCBI Taxonomy" id="407159"/>
    <lineage>
        <taxon>Bacteria</taxon>
        <taxon>Bacillati</taxon>
        <taxon>Actinomycetota</taxon>
        <taxon>Actinomycetes</taxon>
        <taxon>Micrococcales</taxon>
        <taxon>Intrasporangiaceae</taxon>
        <taxon>Knoellia</taxon>
    </lineage>
</organism>
<sequence>MHSLAELTDQWRQRATLTLGEDATTWAQHLLDQGATEALLRADDLGLEQIYDLATVVLMEVANRRATWGRWNVHAETMRQLMGVRFATTDDRIAVLD</sequence>
<dbReference type="AlphaFoldDB" id="A0A2T0U9Y0"/>
<accession>A0A2T0U9Y0</accession>
<evidence type="ECO:0000313" key="1">
    <source>
        <dbReference type="EMBL" id="PRY54726.1"/>
    </source>
</evidence>
<reference evidence="1 2" key="1">
    <citation type="submission" date="2018-03" db="EMBL/GenBank/DDBJ databases">
        <title>Genomic Encyclopedia of Archaeal and Bacterial Type Strains, Phase II (KMG-II): from individual species to whole genera.</title>
        <authorList>
            <person name="Goeker M."/>
        </authorList>
    </citation>
    <scope>NUCLEOTIDE SEQUENCE [LARGE SCALE GENOMIC DNA]</scope>
    <source>
        <strain evidence="1 2">ATCC BAA-1496</strain>
    </source>
</reference>
<evidence type="ECO:0000313" key="2">
    <source>
        <dbReference type="Proteomes" id="UP000237822"/>
    </source>
</evidence>
<comment type="caution">
    <text evidence="1">The sequence shown here is derived from an EMBL/GenBank/DDBJ whole genome shotgun (WGS) entry which is preliminary data.</text>
</comment>
<dbReference type="Proteomes" id="UP000237822">
    <property type="component" value="Unassembled WGS sequence"/>
</dbReference>
<dbReference type="EMBL" id="PVTI01000024">
    <property type="protein sequence ID" value="PRY54726.1"/>
    <property type="molecule type" value="Genomic_DNA"/>
</dbReference>
<name>A0A2T0U9Y0_9MICO</name>
<keyword evidence="2" id="KW-1185">Reference proteome</keyword>
<gene>
    <name evidence="1" type="ORF">BCF74_12461</name>
</gene>
<protein>
    <submittedName>
        <fullName evidence="1">Uncharacterized protein</fullName>
    </submittedName>
</protein>
<proteinExistence type="predicted"/>